<reference evidence="2 3" key="1">
    <citation type="journal article" date="2019" name="Int. J. Syst. Evol. Microbiol.">
        <title>The Global Catalogue of Microorganisms (GCM) 10K type strain sequencing project: providing services to taxonomists for standard genome sequencing and annotation.</title>
        <authorList>
            <consortium name="The Broad Institute Genomics Platform"/>
            <consortium name="The Broad Institute Genome Sequencing Center for Infectious Disease"/>
            <person name="Wu L."/>
            <person name="Ma J."/>
        </authorList>
    </citation>
    <scope>NUCLEOTIDE SEQUENCE [LARGE SCALE GENOMIC DNA]</scope>
    <source>
        <strain evidence="2 3">JCM 16327</strain>
    </source>
</reference>
<evidence type="ECO:0000313" key="2">
    <source>
        <dbReference type="EMBL" id="GAA0659176.1"/>
    </source>
</evidence>
<dbReference type="AlphaFoldDB" id="A0AAV3T3J3"/>
<dbReference type="EMBL" id="BAAADU010000002">
    <property type="protein sequence ID" value="GAA0659176.1"/>
    <property type="molecule type" value="Genomic_DNA"/>
</dbReference>
<dbReference type="InterPro" id="IPR019278">
    <property type="entry name" value="DICT_dom"/>
</dbReference>
<feature type="domain" description="DICT" evidence="1">
    <location>
        <begin position="94"/>
        <end position="206"/>
    </location>
</feature>
<keyword evidence="3" id="KW-1185">Reference proteome</keyword>
<protein>
    <submittedName>
        <fullName evidence="2">DICT sensory domain-containing protein</fullName>
    </submittedName>
</protein>
<dbReference type="Proteomes" id="UP001500194">
    <property type="component" value="Unassembled WGS sequence"/>
</dbReference>
<evidence type="ECO:0000313" key="3">
    <source>
        <dbReference type="Proteomes" id="UP001500194"/>
    </source>
</evidence>
<sequence>MGLRDIVSGVESREKTLTVYTPTDALADAVRDYFASQNVRVAHEPVADAADARVELSDGDGERVTSVDVEAVDELVSGRSNREFGDAVPYRALLEHLDRATFTSYDRRQMVTASREVEDRAWRVGEGLLVAGFQTLSTFETQHEAYRLLAETNLDVHVYGAPDADVASVGTTLHPVDSPDVRETWFVAFDGGPSPEQKSALLAEEREPGEFYGFWTYDPDTVDRIIDAVPGTANRPTA</sequence>
<dbReference type="InterPro" id="IPR016954">
    <property type="entry name" value="Uncharacterised_Vng0742h"/>
</dbReference>
<dbReference type="PIRSF" id="PIRSF030471">
    <property type="entry name" value="STR_Vng0742h_prd"/>
    <property type="match status" value="1"/>
</dbReference>
<comment type="caution">
    <text evidence="2">The sequence shown here is derived from an EMBL/GenBank/DDBJ whole genome shotgun (WGS) entry which is preliminary data.</text>
</comment>
<dbReference type="RefSeq" id="WP_227262233.1">
    <property type="nucleotide sequence ID" value="NZ_BAAADU010000002.1"/>
</dbReference>
<accession>A0AAV3T3J3</accession>
<proteinExistence type="predicted"/>
<dbReference type="GeneID" id="68572856"/>
<gene>
    <name evidence="2" type="ORF">GCM10009019_24580</name>
</gene>
<evidence type="ECO:0000259" key="1">
    <source>
        <dbReference type="Pfam" id="PF10069"/>
    </source>
</evidence>
<dbReference type="Pfam" id="PF10069">
    <property type="entry name" value="DICT"/>
    <property type="match status" value="1"/>
</dbReference>
<organism evidence="2 3">
    <name type="scientific">Salarchaeum japonicum</name>
    <dbReference type="NCBI Taxonomy" id="555573"/>
    <lineage>
        <taxon>Archaea</taxon>
        <taxon>Methanobacteriati</taxon>
        <taxon>Methanobacteriota</taxon>
        <taxon>Stenosarchaea group</taxon>
        <taxon>Halobacteria</taxon>
        <taxon>Halobacteriales</taxon>
        <taxon>Halobacteriaceae</taxon>
    </lineage>
</organism>
<name>A0AAV3T3J3_9EURY</name>